<organism evidence="2 3">
    <name type="scientific">Sporisorium scitamineum</name>
    <dbReference type="NCBI Taxonomy" id="49012"/>
    <lineage>
        <taxon>Eukaryota</taxon>
        <taxon>Fungi</taxon>
        <taxon>Dikarya</taxon>
        <taxon>Basidiomycota</taxon>
        <taxon>Ustilaginomycotina</taxon>
        <taxon>Ustilaginomycetes</taxon>
        <taxon>Ustilaginales</taxon>
        <taxon>Ustilaginaceae</taxon>
        <taxon>Sporisorium</taxon>
    </lineage>
</organism>
<protein>
    <submittedName>
        <fullName evidence="2">Uncharacterized protein</fullName>
    </submittedName>
</protein>
<feature type="region of interest" description="Disordered" evidence="1">
    <location>
        <begin position="43"/>
        <end position="64"/>
    </location>
</feature>
<proteinExistence type="predicted"/>
<accession>A0A0F7S4M9</accession>
<evidence type="ECO:0000313" key="2">
    <source>
        <dbReference type="EMBL" id="CDW97346.1"/>
    </source>
</evidence>
<reference evidence="3" key="1">
    <citation type="submission" date="2014-06" db="EMBL/GenBank/DDBJ databases">
        <authorList>
            <person name="Berkman P.J."/>
        </authorList>
    </citation>
    <scope>NUCLEOTIDE SEQUENCE [LARGE SCALE GENOMIC DNA]</scope>
</reference>
<sequence>MSVLKLVSNPPIARGVGQIAKATAQLAGLGVITARASLQCKYTTLPPDDPPLASQKLTDSGGQQ</sequence>
<keyword evidence="3" id="KW-1185">Reference proteome</keyword>
<gene>
    <name evidence="2" type="primary">SSCI29250.1</name>
</gene>
<dbReference type="Proteomes" id="UP000242770">
    <property type="component" value="Unassembled WGS sequence"/>
</dbReference>
<feature type="compositionally biased region" description="Polar residues" evidence="1">
    <location>
        <begin position="55"/>
        <end position="64"/>
    </location>
</feature>
<evidence type="ECO:0000313" key="3">
    <source>
        <dbReference type="Proteomes" id="UP000242770"/>
    </source>
</evidence>
<dbReference type="AlphaFoldDB" id="A0A0F7S4M9"/>
<name>A0A0F7S4M9_9BASI</name>
<evidence type="ECO:0000256" key="1">
    <source>
        <dbReference type="SAM" id="MobiDB-lite"/>
    </source>
</evidence>
<dbReference type="EMBL" id="CCFA01001582">
    <property type="protein sequence ID" value="CDW97346.1"/>
    <property type="molecule type" value="Genomic_DNA"/>
</dbReference>